<dbReference type="PANTHER" id="PTHR43445">
    <property type="entry name" value="UDP-N-ACETYLMURAMATE--L-ALANINE LIGASE-RELATED"/>
    <property type="match status" value="1"/>
</dbReference>
<keyword evidence="7 14" id="KW-0547">Nucleotide-binding</keyword>
<reference evidence="18 19" key="1">
    <citation type="journal article" date="2021" name="Syst. Appl. Microbiol.">
        <title>Persephonella atlantica sp. nov.: How to adapt to physico-chemical gradients in high temperature hydrothermal habitats.</title>
        <authorList>
            <person name="Francois D.X."/>
            <person name="Godfroy A."/>
            <person name="Mathien C."/>
            <person name="Aube J."/>
            <person name="Cathalot C."/>
            <person name="Lesongeur F."/>
            <person name="L'Haridon S."/>
            <person name="Philippon X."/>
            <person name="Roussel E.G."/>
        </authorList>
    </citation>
    <scope>NUCLEOTIDE SEQUENCE [LARGE SCALE GENOMIC DNA]</scope>
    <source>
        <strain evidence="18 19">MO1340</strain>
    </source>
</reference>
<evidence type="ECO:0000313" key="19">
    <source>
        <dbReference type="Proteomes" id="UP000772812"/>
    </source>
</evidence>
<keyword evidence="12 14" id="KW-0961">Cell wall biogenesis/degradation</keyword>
<evidence type="ECO:0000313" key="18">
    <source>
        <dbReference type="EMBL" id="MBK3331492.1"/>
    </source>
</evidence>
<evidence type="ECO:0000259" key="15">
    <source>
        <dbReference type="Pfam" id="PF01225"/>
    </source>
</evidence>
<comment type="function">
    <text evidence="14">Cell wall formation.</text>
</comment>
<comment type="caution">
    <text evidence="18">The sequence shown here is derived from an EMBL/GenBank/DDBJ whole genome shotgun (WGS) entry which is preliminary data.</text>
</comment>
<comment type="subcellular location">
    <subcellularLocation>
        <location evidence="1 14">Cytoplasm</location>
    </subcellularLocation>
</comment>
<evidence type="ECO:0000256" key="1">
    <source>
        <dbReference type="ARBA" id="ARBA00004496"/>
    </source>
</evidence>
<evidence type="ECO:0000256" key="12">
    <source>
        <dbReference type="ARBA" id="ARBA00023316"/>
    </source>
</evidence>
<evidence type="ECO:0000256" key="7">
    <source>
        <dbReference type="ARBA" id="ARBA00022741"/>
    </source>
</evidence>
<feature type="domain" description="Mur ligase N-terminal catalytic" evidence="15">
    <location>
        <begin position="8"/>
        <end position="107"/>
    </location>
</feature>
<keyword evidence="19" id="KW-1185">Reference proteome</keyword>
<evidence type="ECO:0000259" key="16">
    <source>
        <dbReference type="Pfam" id="PF02875"/>
    </source>
</evidence>
<name>A0ABS1GEY6_9AQUI</name>
<dbReference type="InterPro" id="IPR013221">
    <property type="entry name" value="Mur_ligase_cen"/>
</dbReference>
<keyword evidence="10 14" id="KW-0573">Peptidoglycan synthesis</keyword>
<dbReference type="EC" id="6.3.2.8" evidence="3 14"/>
<keyword evidence="4 14" id="KW-0963">Cytoplasm</keyword>
<dbReference type="Gene3D" id="3.40.50.720">
    <property type="entry name" value="NAD(P)-binding Rossmann-like Domain"/>
    <property type="match status" value="1"/>
</dbReference>
<organism evidence="18 19">
    <name type="scientific">Persephonella atlantica</name>
    <dbReference type="NCBI Taxonomy" id="2699429"/>
    <lineage>
        <taxon>Bacteria</taxon>
        <taxon>Pseudomonadati</taxon>
        <taxon>Aquificota</taxon>
        <taxon>Aquificia</taxon>
        <taxon>Aquificales</taxon>
        <taxon>Hydrogenothermaceae</taxon>
        <taxon>Persephonella</taxon>
    </lineage>
</organism>
<dbReference type="Proteomes" id="UP000772812">
    <property type="component" value="Unassembled WGS sequence"/>
</dbReference>
<comment type="similarity">
    <text evidence="14">Belongs to the MurCDEF family.</text>
</comment>
<evidence type="ECO:0000256" key="9">
    <source>
        <dbReference type="ARBA" id="ARBA00022960"/>
    </source>
</evidence>
<dbReference type="RefSeq" id="WP_200672915.1">
    <property type="nucleotide sequence ID" value="NZ_JAACYA010000001.1"/>
</dbReference>
<feature type="domain" description="Mur ligase C-terminal" evidence="16">
    <location>
        <begin position="308"/>
        <end position="438"/>
    </location>
</feature>
<sequence>MFRGKVRRIHFIGIGGSGMNGIAQVLLNQGFTVTGSDLKESQTVINLREMGAKVVIGHSPQNVEGADVVVYSSAVKQDNPELIRAKELGIPTIPRGEMLAELMRFKYGIAIAGSHGKTTTTSMVGSILGRTGYDPTVVIGGKLEAYGSNAKLGSGDFIVTESDESDGSFLKLTPTIVSINNIDIEHIGFYRSIDDIKDAFVQFANKVPFYGAVAVNIDDLNIKDIVSRIEKKVIKFGLSEDADIRAHSLKVEKGRYRFKVNDFGEIHLSIPGKHNVYNALSAISISYELGVPFCVVKETLENFKNANRRFEIKCRDSIVVIDDYAHHPTEIKATIKAAREMYPQSRLISVFQPHRYSRLFSLYEQFVESFDMTDIAVITEVYPAGENPIDSVSGKKLAEDIAGRKKTVSYYGESFQEIINLLKSIIKNGDVVLVMGAGNITKISDMLCKIIKDRGRAG</sequence>
<dbReference type="EMBL" id="JAACYA010000001">
    <property type="protein sequence ID" value="MBK3331492.1"/>
    <property type="molecule type" value="Genomic_DNA"/>
</dbReference>
<evidence type="ECO:0000259" key="17">
    <source>
        <dbReference type="Pfam" id="PF08245"/>
    </source>
</evidence>
<dbReference type="InterPro" id="IPR005758">
    <property type="entry name" value="UDP-N-AcMur_Ala_ligase_MurC"/>
</dbReference>
<dbReference type="SUPFAM" id="SSF53244">
    <property type="entry name" value="MurD-like peptide ligases, peptide-binding domain"/>
    <property type="match status" value="1"/>
</dbReference>
<evidence type="ECO:0000256" key="10">
    <source>
        <dbReference type="ARBA" id="ARBA00022984"/>
    </source>
</evidence>
<gene>
    <name evidence="14" type="primary">murC</name>
    <name evidence="18" type="ORF">GWK41_00255</name>
</gene>
<dbReference type="Pfam" id="PF01225">
    <property type="entry name" value="Mur_ligase"/>
    <property type="match status" value="1"/>
</dbReference>
<keyword evidence="8 14" id="KW-0067">ATP-binding</keyword>
<dbReference type="Gene3D" id="3.90.190.20">
    <property type="entry name" value="Mur ligase, C-terminal domain"/>
    <property type="match status" value="1"/>
</dbReference>
<dbReference type="HAMAP" id="MF_00046">
    <property type="entry name" value="MurC"/>
    <property type="match status" value="1"/>
</dbReference>
<dbReference type="Gene3D" id="3.40.1190.10">
    <property type="entry name" value="Mur-like, catalytic domain"/>
    <property type="match status" value="1"/>
</dbReference>
<evidence type="ECO:0000256" key="13">
    <source>
        <dbReference type="ARBA" id="ARBA00047833"/>
    </source>
</evidence>
<dbReference type="Pfam" id="PF08245">
    <property type="entry name" value="Mur_ligase_M"/>
    <property type="match status" value="1"/>
</dbReference>
<dbReference type="GO" id="GO:0008763">
    <property type="term" value="F:UDP-N-acetylmuramate-L-alanine ligase activity"/>
    <property type="evidence" value="ECO:0007669"/>
    <property type="project" value="UniProtKB-EC"/>
</dbReference>
<comment type="pathway">
    <text evidence="2 14">Cell wall biogenesis; peptidoglycan biosynthesis.</text>
</comment>
<dbReference type="InterPro" id="IPR036565">
    <property type="entry name" value="Mur-like_cat_sf"/>
</dbReference>
<accession>A0ABS1GEY6</accession>
<feature type="binding site" evidence="14">
    <location>
        <begin position="113"/>
        <end position="119"/>
    </location>
    <ligand>
        <name>ATP</name>
        <dbReference type="ChEBI" id="CHEBI:30616"/>
    </ligand>
</feature>
<proteinExistence type="inferred from homology"/>
<evidence type="ECO:0000256" key="6">
    <source>
        <dbReference type="ARBA" id="ARBA00022618"/>
    </source>
</evidence>
<dbReference type="PANTHER" id="PTHR43445:SF3">
    <property type="entry name" value="UDP-N-ACETYLMURAMATE--L-ALANINE LIGASE"/>
    <property type="match status" value="1"/>
</dbReference>
<keyword evidence="6 14" id="KW-0132">Cell division</keyword>
<protein>
    <recommendedName>
        <fullName evidence="3 14">UDP-N-acetylmuramate--L-alanine ligase</fullName>
        <ecNumber evidence="3 14">6.3.2.8</ecNumber>
    </recommendedName>
    <alternativeName>
        <fullName evidence="14">UDP-N-acetylmuramoyl-L-alanine synthetase</fullName>
    </alternativeName>
</protein>
<keyword evidence="5 14" id="KW-0436">Ligase</keyword>
<dbReference type="InterPro" id="IPR036615">
    <property type="entry name" value="Mur_ligase_C_dom_sf"/>
</dbReference>
<evidence type="ECO:0000256" key="8">
    <source>
        <dbReference type="ARBA" id="ARBA00022840"/>
    </source>
</evidence>
<evidence type="ECO:0000256" key="11">
    <source>
        <dbReference type="ARBA" id="ARBA00023306"/>
    </source>
</evidence>
<dbReference type="InterPro" id="IPR050061">
    <property type="entry name" value="MurCDEF_pg_biosynth"/>
</dbReference>
<evidence type="ECO:0000256" key="3">
    <source>
        <dbReference type="ARBA" id="ARBA00012211"/>
    </source>
</evidence>
<evidence type="ECO:0000256" key="5">
    <source>
        <dbReference type="ARBA" id="ARBA00022598"/>
    </source>
</evidence>
<evidence type="ECO:0000256" key="14">
    <source>
        <dbReference type="HAMAP-Rule" id="MF_00046"/>
    </source>
</evidence>
<dbReference type="Pfam" id="PF02875">
    <property type="entry name" value="Mur_ligase_C"/>
    <property type="match status" value="1"/>
</dbReference>
<keyword evidence="11 14" id="KW-0131">Cell cycle</keyword>
<evidence type="ECO:0000256" key="2">
    <source>
        <dbReference type="ARBA" id="ARBA00004752"/>
    </source>
</evidence>
<dbReference type="SUPFAM" id="SSF53623">
    <property type="entry name" value="MurD-like peptide ligases, catalytic domain"/>
    <property type="match status" value="1"/>
</dbReference>
<keyword evidence="9 14" id="KW-0133">Cell shape</keyword>
<dbReference type="InterPro" id="IPR000713">
    <property type="entry name" value="Mur_ligase_N"/>
</dbReference>
<evidence type="ECO:0000256" key="4">
    <source>
        <dbReference type="ARBA" id="ARBA00022490"/>
    </source>
</evidence>
<dbReference type="NCBIfam" id="TIGR01082">
    <property type="entry name" value="murC"/>
    <property type="match status" value="1"/>
</dbReference>
<dbReference type="InterPro" id="IPR004101">
    <property type="entry name" value="Mur_ligase_C"/>
</dbReference>
<feature type="domain" description="Mur ligase central" evidence="17">
    <location>
        <begin position="111"/>
        <end position="284"/>
    </location>
</feature>
<dbReference type="SUPFAM" id="SSF51984">
    <property type="entry name" value="MurCD N-terminal domain"/>
    <property type="match status" value="1"/>
</dbReference>
<comment type="catalytic activity">
    <reaction evidence="13 14">
        <text>UDP-N-acetyl-alpha-D-muramate + L-alanine + ATP = UDP-N-acetyl-alpha-D-muramoyl-L-alanine + ADP + phosphate + H(+)</text>
        <dbReference type="Rhea" id="RHEA:23372"/>
        <dbReference type="ChEBI" id="CHEBI:15378"/>
        <dbReference type="ChEBI" id="CHEBI:30616"/>
        <dbReference type="ChEBI" id="CHEBI:43474"/>
        <dbReference type="ChEBI" id="CHEBI:57972"/>
        <dbReference type="ChEBI" id="CHEBI:70757"/>
        <dbReference type="ChEBI" id="CHEBI:83898"/>
        <dbReference type="ChEBI" id="CHEBI:456216"/>
        <dbReference type="EC" id="6.3.2.8"/>
    </reaction>
</comment>